<proteinExistence type="predicted"/>
<keyword evidence="4" id="KW-1185">Reference proteome</keyword>
<comment type="caution">
    <text evidence="3">The sequence shown here is derived from an EMBL/GenBank/DDBJ whole genome shotgun (WGS) entry which is preliminary data.</text>
</comment>
<keyword evidence="2" id="KW-0732">Signal</keyword>
<organism evidence="3 4">
    <name type="scientific">Sporosarcina globispora</name>
    <name type="common">Bacillus globisporus</name>
    <dbReference type="NCBI Taxonomy" id="1459"/>
    <lineage>
        <taxon>Bacteria</taxon>
        <taxon>Bacillati</taxon>
        <taxon>Bacillota</taxon>
        <taxon>Bacilli</taxon>
        <taxon>Bacillales</taxon>
        <taxon>Caryophanaceae</taxon>
        <taxon>Sporosarcina</taxon>
    </lineage>
</organism>
<dbReference type="PATRIC" id="fig|1459.3.peg.4294"/>
<name>A0A0M0GFY4_SPOGL</name>
<feature type="compositionally biased region" description="Basic and acidic residues" evidence="1">
    <location>
        <begin position="42"/>
        <end position="55"/>
    </location>
</feature>
<evidence type="ECO:0000313" key="4">
    <source>
        <dbReference type="Proteomes" id="UP000037109"/>
    </source>
</evidence>
<gene>
    <name evidence="3" type="ORF">AF332_19505</name>
</gene>
<evidence type="ECO:0000313" key="3">
    <source>
        <dbReference type="EMBL" id="KON88769.1"/>
    </source>
</evidence>
<dbReference type="STRING" id="1459.AF332_19505"/>
<dbReference type="EMBL" id="LGUF01000007">
    <property type="protein sequence ID" value="KON88769.1"/>
    <property type="molecule type" value="Genomic_DNA"/>
</dbReference>
<evidence type="ECO:0000256" key="2">
    <source>
        <dbReference type="SAM" id="SignalP"/>
    </source>
</evidence>
<dbReference type="PROSITE" id="PS51257">
    <property type="entry name" value="PROKAR_LIPOPROTEIN"/>
    <property type="match status" value="1"/>
</dbReference>
<sequence length="209" mass="23357">MKPRELVKLAAAGLLSALFLTACGESEDVSTKSKTVENGQEESAKPEDKKEESKVGSRSNPVKINEIATIETVTYDDSSNEYKTKIELSIEEVIRGEDAQQKLKEMNEFNEDASEEYEWVLVKSKVKVADSETEDHPFTIDGIMNFKFVSESGDMYSGDTVATTEPDFSFEMYKGSEKEGYIAGLVKTGEDAKMEYDSWVGNTVFFDLK</sequence>
<feature type="chain" id="PRO_5038684739" description="DUF4352 domain-containing protein" evidence="2">
    <location>
        <begin position="25"/>
        <end position="209"/>
    </location>
</feature>
<dbReference type="RefSeq" id="WP_053436148.1">
    <property type="nucleotide sequence ID" value="NZ_LGUF01000007.1"/>
</dbReference>
<evidence type="ECO:0000256" key="1">
    <source>
        <dbReference type="SAM" id="MobiDB-lite"/>
    </source>
</evidence>
<feature type="signal peptide" evidence="2">
    <location>
        <begin position="1"/>
        <end position="24"/>
    </location>
</feature>
<evidence type="ECO:0008006" key="5">
    <source>
        <dbReference type="Google" id="ProtNLM"/>
    </source>
</evidence>
<dbReference type="OrthoDB" id="1756107at2"/>
<reference evidence="4" key="1">
    <citation type="submission" date="2015-07" db="EMBL/GenBank/DDBJ databases">
        <title>Fjat-10036 dsm4.</title>
        <authorList>
            <person name="Liu B."/>
            <person name="Wang J."/>
            <person name="Zhu Y."/>
            <person name="Liu G."/>
            <person name="Chen Q."/>
            <person name="Chen Z."/>
            <person name="Lan J."/>
            <person name="Che J."/>
            <person name="Ge C."/>
            <person name="Shi H."/>
            <person name="Pan Z."/>
            <person name="Liu X."/>
        </authorList>
    </citation>
    <scope>NUCLEOTIDE SEQUENCE [LARGE SCALE GENOMIC DNA]</scope>
    <source>
        <strain evidence="4">DSM 4</strain>
    </source>
</reference>
<dbReference type="AlphaFoldDB" id="A0A0M0GFY4"/>
<protein>
    <recommendedName>
        <fullName evidence="5">DUF4352 domain-containing protein</fullName>
    </recommendedName>
</protein>
<feature type="region of interest" description="Disordered" evidence="1">
    <location>
        <begin position="26"/>
        <end position="60"/>
    </location>
</feature>
<accession>A0A0M0GFY4</accession>
<dbReference type="Proteomes" id="UP000037109">
    <property type="component" value="Unassembled WGS sequence"/>
</dbReference>